<evidence type="ECO:0000313" key="2">
    <source>
        <dbReference type="Proteomes" id="UP000765802"/>
    </source>
</evidence>
<evidence type="ECO:0000313" key="1">
    <source>
        <dbReference type="EMBL" id="MBC6492427.1"/>
    </source>
</evidence>
<evidence type="ECO:0008006" key="3">
    <source>
        <dbReference type="Google" id="ProtNLM"/>
    </source>
</evidence>
<protein>
    <recommendedName>
        <fullName evidence="3">Lipocalin-like domain-containing protein</fullName>
    </recommendedName>
</protein>
<dbReference type="Proteomes" id="UP000765802">
    <property type="component" value="Unassembled WGS sequence"/>
</dbReference>
<dbReference type="EMBL" id="MBUA01000028">
    <property type="protein sequence ID" value="MBC6492427.1"/>
    <property type="molecule type" value="Genomic_DNA"/>
</dbReference>
<sequence>MTALARVLFFLILVAIIHTACRKEELGSGRELIGVWVDIAHPADTLIFTREGGQIVLFDNSMVYRSGTVTAGKQDAFRYYIRLGENRIATKPIVPLGSFDLDYREYPFYWLQEGKRFSVEPGSFRPYLSCVGCPQTFEKVQ</sequence>
<proteinExistence type="predicted"/>
<name>A0ABR7MBT1_9BACT</name>
<dbReference type="RefSeq" id="WP_187257748.1">
    <property type="nucleotide sequence ID" value="NZ_JBHULF010000020.1"/>
</dbReference>
<comment type="caution">
    <text evidence="1">The sequence shown here is derived from an EMBL/GenBank/DDBJ whole genome shotgun (WGS) entry which is preliminary data.</text>
</comment>
<keyword evidence="2" id="KW-1185">Reference proteome</keyword>
<organism evidence="1 2">
    <name type="scientific">Flavihumibacter stibioxidans</name>
    <dbReference type="NCBI Taxonomy" id="1834163"/>
    <lineage>
        <taxon>Bacteria</taxon>
        <taxon>Pseudomonadati</taxon>
        <taxon>Bacteroidota</taxon>
        <taxon>Chitinophagia</taxon>
        <taxon>Chitinophagales</taxon>
        <taxon>Chitinophagaceae</taxon>
        <taxon>Flavihumibacter</taxon>
    </lineage>
</organism>
<accession>A0ABR7MBT1</accession>
<reference evidence="1 2" key="1">
    <citation type="submission" date="2016-07" db="EMBL/GenBank/DDBJ databases">
        <title>Genome analysis of Flavihumibacter stibioxidans YS-17.</title>
        <authorList>
            <person name="Shi K."/>
            <person name="Han Y."/>
            <person name="Wang G."/>
        </authorList>
    </citation>
    <scope>NUCLEOTIDE SEQUENCE [LARGE SCALE GENOMIC DNA]</scope>
    <source>
        <strain evidence="1 2">YS-17</strain>
    </source>
</reference>
<gene>
    <name evidence="1" type="ORF">BC349_15305</name>
</gene>